<dbReference type="InterPro" id="IPR036063">
    <property type="entry name" value="Smr_dom_sf"/>
</dbReference>
<dbReference type="Pfam" id="PF13621">
    <property type="entry name" value="Cupin_8"/>
    <property type="match status" value="1"/>
</dbReference>
<dbReference type="PROSITE" id="PS51184">
    <property type="entry name" value="JMJC"/>
    <property type="match status" value="1"/>
</dbReference>
<keyword evidence="4" id="KW-0560">Oxidoreductase</keyword>
<comment type="cofactor">
    <cofactor evidence="1">
        <name>Fe(2+)</name>
        <dbReference type="ChEBI" id="CHEBI:29033"/>
    </cofactor>
</comment>
<reference evidence="8" key="1">
    <citation type="journal article" date="2020" name="Ecol. Evol.">
        <title>Genome structure and content of the rice root-knot nematode (Meloidogyne graminicola).</title>
        <authorList>
            <person name="Phan N.T."/>
            <person name="Danchin E.G.J."/>
            <person name="Klopp C."/>
            <person name="Perfus-Barbeoch L."/>
            <person name="Kozlowski D.K."/>
            <person name="Koutsovoulos G.D."/>
            <person name="Lopez-Roques C."/>
            <person name="Bouchez O."/>
            <person name="Zahm M."/>
            <person name="Besnard G."/>
            <person name="Bellafiore S."/>
        </authorList>
    </citation>
    <scope>NUCLEOTIDE SEQUENCE</scope>
    <source>
        <strain evidence="8">VN-18</strain>
    </source>
</reference>
<keyword evidence="5" id="KW-0408">Iron</keyword>
<evidence type="ECO:0000313" key="8">
    <source>
        <dbReference type="EMBL" id="KAF7632565.1"/>
    </source>
</evidence>
<evidence type="ECO:0000256" key="3">
    <source>
        <dbReference type="ARBA" id="ARBA00022723"/>
    </source>
</evidence>
<dbReference type="Gene3D" id="2.60.120.650">
    <property type="entry name" value="Cupin"/>
    <property type="match status" value="2"/>
</dbReference>
<comment type="caution">
    <text evidence="8">The sequence shown here is derived from an EMBL/GenBank/DDBJ whole genome shotgun (WGS) entry which is preliminary data.</text>
</comment>
<dbReference type="PANTHER" id="PTHR12461">
    <property type="entry name" value="HYPOXIA-INDUCIBLE FACTOR 1 ALPHA INHIBITOR-RELATED"/>
    <property type="match status" value="1"/>
</dbReference>
<evidence type="ECO:0000256" key="1">
    <source>
        <dbReference type="ARBA" id="ARBA00001954"/>
    </source>
</evidence>
<keyword evidence="9" id="KW-1185">Reference proteome</keyword>
<feature type="domain" description="JmjC" evidence="7">
    <location>
        <begin position="425"/>
        <end position="583"/>
    </location>
</feature>
<protein>
    <submittedName>
        <fullName evidence="8">JmjC domain-containing protein</fullName>
    </submittedName>
</protein>
<dbReference type="PANTHER" id="PTHR12461:SF106">
    <property type="entry name" value="BIFUNCTIONAL PEPTIDASE AND ARGINYL-HYDROXYLASE JMJD5"/>
    <property type="match status" value="1"/>
</dbReference>
<dbReference type="SUPFAM" id="SSF160443">
    <property type="entry name" value="SMR domain-like"/>
    <property type="match status" value="1"/>
</dbReference>
<dbReference type="EMBL" id="JABEBT010000099">
    <property type="protein sequence ID" value="KAF7632565.1"/>
    <property type="molecule type" value="Genomic_DNA"/>
</dbReference>
<comment type="subcellular location">
    <subcellularLocation>
        <location evidence="2">Nucleus</location>
    </subcellularLocation>
</comment>
<organism evidence="8 9">
    <name type="scientific">Meloidogyne graminicola</name>
    <dbReference type="NCBI Taxonomy" id="189291"/>
    <lineage>
        <taxon>Eukaryota</taxon>
        <taxon>Metazoa</taxon>
        <taxon>Ecdysozoa</taxon>
        <taxon>Nematoda</taxon>
        <taxon>Chromadorea</taxon>
        <taxon>Rhabditida</taxon>
        <taxon>Tylenchina</taxon>
        <taxon>Tylenchomorpha</taxon>
        <taxon>Tylenchoidea</taxon>
        <taxon>Meloidogynidae</taxon>
        <taxon>Meloidogyninae</taxon>
        <taxon>Meloidogyne</taxon>
    </lineage>
</organism>
<evidence type="ECO:0000259" key="7">
    <source>
        <dbReference type="PROSITE" id="PS51184"/>
    </source>
</evidence>
<dbReference type="AlphaFoldDB" id="A0A8S9ZH03"/>
<evidence type="ECO:0000256" key="5">
    <source>
        <dbReference type="ARBA" id="ARBA00023004"/>
    </source>
</evidence>
<proteinExistence type="predicted"/>
<evidence type="ECO:0000256" key="2">
    <source>
        <dbReference type="ARBA" id="ARBA00004123"/>
    </source>
</evidence>
<dbReference type="SMART" id="SM00558">
    <property type="entry name" value="JmjC"/>
    <property type="match status" value="1"/>
</dbReference>
<evidence type="ECO:0000256" key="6">
    <source>
        <dbReference type="ARBA" id="ARBA00023242"/>
    </source>
</evidence>
<dbReference type="Proteomes" id="UP000605970">
    <property type="component" value="Unassembled WGS sequence"/>
</dbReference>
<evidence type="ECO:0000256" key="4">
    <source>
        <dbReference type="ARBA" id="ARBA00023002"/>
    </source>
</evidence>
<name>A0A8S9ZH03_9BILA</name>
<keyword evidence="6" id="KW-0539">Nucleus</keyword>
<keyword evidence="3" id="KW-0479">Metal-binding</keyword>
<dbReference type="InterPro" id="IPR041667">
    <property type="entry name" value="Cupin_8"/>
</dbReference>
<dbReference type="SUPFAM" id="SSF51197">
    <property type="entry name" value="Clavaminate synthase-like"/>
    <property type="match status" value="2"/>
</dbReference>
<dbReference type="InterPro" id="IPR003347">
    <property type="entry name" value="JmjC_dom"/>
</dbReference>
<gene>
    <name evidence="8" type="ORF">Mgra_00008012</name>
</gene>
<sequence>MSKLYQDALPLDSLINVAKFHPILYKHFKDLPILNVSIEITKELDKLSNGMVTELSSNKALNTLRTNTYRLERLCDTWLNTGHYSDVPDRLRLLYAFLCAIMAKIDFLREDYQSTFVPSPLPTSQQINSEYLPSLESFYKNYFLASKPVVINGIVNGWPAFEKWSYDFELTANSLLNISESFDSKLDLVSPEEPSEEQQNSVIIVPSEYPKVINPIERNQNIEVTLNQNYLIPEFNYNESLLSITELLEQLDLERRHCLSMANQVRGKPYGGALCGHYMRRAGTLRQEHLRLTYQCDRLNAWNCPNDCFIDLHGMNWKRAIELIKYKIYLCKETLPNLRKLQVITGYGSTSGHPSVIRQKLLKYLINNGIDFSYLNSVCGHRLVPVEIGNKYTDEDWRQQLMLFNEYLIKYVFIKQKEENKTLIGYLAQHRLLDQIPELIDDLIIPEYCSFDGNSEEKEGEINNEKEKSEHTINVFIGPGGTVSPLHTDPRNNMFCQLRGSKFVRLISPNERENLYLYDDLMRQNSSQVDVECPDLNKFSNFSNVKCYDYVLEAGQCLFIPRGWFHHIRALEPSISVSIWFGS</sequence>
<dbReference type="OrthoDB" id="47172at2759"/>
<accession>A0A8S9ZH03</accession>
<evidence type="ECO:0000313" key="9">
    <source>
        <dbReference type="Proteomes" id="UP000605970"/>
    </source>
</evidence>